<dbReference type="RefSeq" id="WP_125670145.1">
    <property type="nucleotide sequence ID" value="NZ_RCOS01000017.1"/>
</dbReference>
<name>A0A3R9R0Z3_9CREN</name>
<reference evidence="1 2" key="1">
    <citation type="submission" date="2018-10" db="EMBL/GenBank/DDBJ databases">
        <title>Co-occurring genomic capacity for anaerobic methane metabolism and dissimilatory sulfite reduction discovered in the Korarchaeota.</title>
        <authorList>
            <person name="Mckay L.J."/>
            <person name="Dlakic M."/>
            <person name="Fields M.W."/>
            <person name="Delmont T.O."/>
            <person name="Eren A.M."/>
            <person name="Jay Z.J."/>
            <person name="Klingelsmith K.B."/>
            <person name="Rusch D.B."/>
            <person name="Inskeep W.P."/>
        </authorList>
    </citation>
    <scope>NUCLEOTIDE SEQUENCE [LARGE SCALE GENOMIC DNA]</scope>
    <source>
        <strain evidence="1 2">MDKW</strain>
    </source>
</reference>
<comment type="caution">
    <text evidence="1">The sequence shown here is derived from an EMBL/GenBank/DDBJ whole genome shotgun (WGS) entry which is preliminary data.</text>
</comment>
<sequence>MPFTRAVPIPANRVVNIVPFNPKRITIGIFNVGNYDVYISPDQTDVRAKGFPVKAGGGIIFKRKDGDKTEYALYGIAEYLS</sequence>
<accession>A0A3R9R0Z3</accession>
<evidence type="ECO:0000313" key="2">
    <source>
        <dbReference type="Proteomes" id="UP000277582"/>
    </source>
</evidence>
<dbReference type="EMBL" id="RCOS01000017">
    <property type="protein sequence ID" value="RSN78416.1"/>
    <property type="molecule type" value="Genomic_DNA"/>
</dbReference>
<proteinExistence type="predicted"/>
<gene>
    <name evidence="1" type="ORF">D6D85_00915</name>
</gene>
<protein>
    <submittedName>
        <fullName evidence="1">Uncharacterized protein</fullName>
    </submittedName>
</protein>
<evidence type="ECO:0000313" key="1">
    <source>
        <dbReference type="EMBL" id="RSN78416.1"/>
    </source>
</evidence>
<dbReference type="AlphaFoldDB" id="A0A3R9R0Z3"/>
<dbReference type="Proteomes" id="UP000277582">
    <property type="component" value="Unassembled WGS sequence"/>
</dbReference>
<organism evidence="1 2">
    <name type="scientific">Candidatus Methanodesulfokora washburnensis</name>
    <dbReference type="NCBI Taxonomy" id="2478471"/>
    <lineage>
        <taxon>Archaea</taxon>
        <taxon>Thermoproteota</taxon>
        <taxon>Candidatus Korarchaeia</taxon>
        <taxon>Candidatus Korarchaeia incertae sedis</taxon>
        <taxon>Candidatus Methanodesulfokora</taxon>
    </lineage>
</organism>
<keyword evidence="2" id="KW-1185">Reference proteome</keyword>